<name>H1YCP1_9SPHI</name>
<dbReference type="Proteomes" id="UP000002774">
    <property type="component" value="Chromosome"/>
</dbReference>
<dbReference type="HOGENOM" id="CLU_3081971_0_0_10"/>
<proteinExistence type="predicted"/>
<evidence type="ECO:0000313" key="2">
    <source>
        <dbReference type="Proteomes" id="UP000002774"/>
    </source>
</evidence>
<dbReference type="STRING" id="714943.Mucpa_0024"/>
<keyword evidence="2" id="KW-1185">Reference proteome</keyword>
<accession>H1YCP1</accession>
<evidence type="ECO:0000313" key="1">
    <source>
        <dbReference type="EMBL" id="EHQ24228.1"/>
    </source>
</evidence>
<reference evidence="1" key="1">
    <citation type="submission" date="2011-09" db="EMBL/GenBank/DDBJ databases">
        <title>The permanent draft genome of Mucilaginibacter paludis DSM 18603.</title>
        <authorList>
            <consortium name="US DOE Joint Genome Institute (JGI-PGF)"/>
            <person name="Lucas S."/>
            <person name="Han J."/>
            <person name="Lapidus A."/>
            <person name="Bruce D."/>
            <person name="Goodwin L."/>
            <person name="Pitluck S."/>
            <person name="Peters L."/>
            <person name="Kyrpides N."/>
            <person name="Mavromatis K."/>
            <person name="Ivanova N."/>
            <person name="Mikhailova N."/>
            <person name="Held B."/>
            <person name="Detter J.C."/>
            <person name="Tapia R."/>
            <person name="Han C."/>
            <person name="Land M."/>
            <person name="Hauser L."/>
            <person name="Markowitz V."/>
            <person name="Cheng J.-F."/>
            <person name="Hugenholtz P."/>
            <person name="Woyke T."/>
            <person name="Wu D."/>
            <person name="Tindall B."/>
            <person name="Brambilla E."/>
            <person name="Klenk H.-P."/>
            <person name="Eisen J.A."/>
        </authorList>
    </citation>
    <scope>NUCLEOTIDE SEQUENCE [LARGE SCALE GENOMIC DNA]</scope>
    <source>
        <strain evidence="1">DSM 18603</strain>
    </source>
</reference>
<protein>
    <submittedName>
        <fullName evidence="1">Uncharacterized protein</fullName>
    </submittedName>
</protein>
<sequence>MSCNKLNLNTIGIYLISNQLEKCYCNKNTTQKLKKWTNNQVGWLVVQSLYYQ</sequence>
<organism evidence="1 2">
    <name type="scientific">Mucilaginibacter paludis DSM 18603</name>
    <dbReference type="NCBI Taxonomy" id="714943"/>
    <lineage>
        <taxon>Bacteria</taxon>
        <taxon>Pseudomonadati</taxon>
        <taxon>Bacteroidota</taxon>
        <taxon>Sphingobacteriia</taxon>
        <taxon>Sphingobacteriales</taxon>
        <taxon>Sphingobacteriaceae</taxon>
        <taxon>Mucilaginibacter</taxon>
    </lineage>
</organism>
<gene>
    <name evidence="1" type="ORF">Mucpa_0024</name>
</gene>
<dbReference type="EMBL" id="CM001403">
    <property type="protein sequence ID" value="EHQ24228.1"/>
    <property type="molecule type" value="Genomic_DNA"/>
</dbReference>
<dbReference type="AlphaFoldDB" id="H1YCP1"/>